<dbReference type="RefSeq" id="WP_143089894.1">
    <property type="nucleotide sequence ID" value="NZ_FOLG01000011.1"/>
</dbReference>
<dbReference type="STRING" id="441112.SAMN04488094_11128"/>
<dbReference type="Gene3D" id="1.10.10.10">
    <property type="entry name" value="Winged helix-like DNA-binding domain superfamily/Winged helix DNA-binding domain"/>
    <property type="match status" value="1"/>
</dbReference>
<keyword evidence="2" id="KW-1185">Reference proteome</keyword>
<evidence type="ECO:0008006" key="3">
    <source>
        <dbReference type="Google" id="ProtNLM"/>
    </source>
</evidence>
<proteinExistence type="predicted"/>
<gene>
    <name evidence="1" type="ORF">SAMN04488094_11128</name>
</gene>
<dbReference type="Proteomes" id="UP000198728">
    <property type="component" value="Unassembled WGS sequence"/>
</dbReference>
<organism evidence="1 2">
    <name type="scientific">Tropicimonas isoalkanivorans</name>
    <dbReference type="NCBI Taxonomy" id="441112"/>
    <lineage>
        <taxon>Bacteria</taxon>
        <taxon>Pseudomonadati</taxon>
        <taxon>Pseudomonadota</taxon>
        <taxon>Alphaproteobacteria</taxon>
        <taxon>Rhodobacterales</taxon>
        <taxon>Roseobacteraceae</taxon>
        <taxon>Tropicimonas</taxon>
    </lineage>
</organism>
<accession>A0A1I1N3Z2</accession>
<evidence type="ECO:0000313" key="1">
    <source>
        <dbReference type="EMBL" id="SFC90198.1"/>
    </source>
</evidence>
<sequence length="316" mass="33701">MTEMILRLLTRLSEAGDDAILPGELAAPFFGPAFDRLLAKRVLVEQAPLTDWEVCDACECGLPCRPILKAGDAFRAECPLDDRQDIHLTADDLRVFRIGSEALASVIGAAAGFGTAPRSVAEKVWRLGDTPSGRAVFLALEAAALAGKGIAATLRQAARGPEITILAPELPAEAARRLNDASFHLIETLAVLTPASNGLGIAIDVAALAPVPLAPELHVRRATAEVQWDGRSAILSRQIFPVFERLLEKAQSRDQVASGSHVEGTTAREAKDLIRELRDAFKAAGFTDAESKALIMTVRGRGYRLGVVAADIVVED</sequence>
<dbReference type="InterPro" id="IPR036388">
    <property type="entry name" value="WH-like_DNA-bd_sf"/>
</dbReference>
<protein>
    <recommendedName>
        <fullName evidence="3">OmpR/PhoB-type domain-containing protein</fullName>
    </recommendedName>
</protein>
<dbReference type="EMBL" id="FOLG01000011">
    <property type="protein sequence ID" value="SFC90198.1"/>
    <property type="molecule type" value="Genomic_DNA"/>
</dbReference>
<reference evidence="1 2" key="1">
    <citation type="submission" date="2016-10" db="EMBL/GenBank/DDBJ databases">
        <authorList>
            <person name="de Groot N.N."/>
        </authorList>
    </citation>
    <scope>NUCLEOTIDE SEQUENCE [LARGE SCALE GENOMIC DNA]</scope>
    <source>
        <strain evidence="1 2">DSM 19548</strain>
    </source>
</reference>
<evidence type="ECO:0000313" key="2">
    <source>
        <dbReference type="Proteomes" id="UP000198728"/>
    </source>
</evidence>
<dbReference type="AlphaFoldDB" id="A0A1I1N3Z2"/>
<dbReference type="OrthoDB" id="7760280at2"/>
<name>A0A1I1N3Z2_9RHOB</name>